<keyword evidence="2" id="KW-1185">Reference proteome</keyword>
<dbReference type="SUPFAM" id="SSF52833">
    <property type="entry name" value="Thioredoxin-like"/>
    <property type="match status" value="1"/>
</dbReference>
<dbReference type="Proteomes" id="UP000067626">
    <property type="component" value="Chromosome"/>
</dbReference>
<protein>
    <recommendedName>
        <fullName evidence="3">DSBA-like thioredoxin domain-containing protein</fullName>
    </recommendedName>
</protein>
<accession>A0A0K1EEW4</accession>
<dbReference type="Gene3D" id="3.40.30.10">
    <property type="entry name" value="Glutaredoxin"/>
    <property type="match status" value="1"/>
</dbReference>
<sequence>MSEPFPHPSFAKHLRELSVDFLLENYHCLLHTPVGVHGYPRLVDHGLQQANDMPSLLDHLAAQLRVSGDFLGPQALEEVMALHATLASTLAGGEDPERAVERWIQQIGAVLMREEGHRPYDPGKVLQVQLSLGGDGLRVAMAIARHGLRKVQGRATPPQLPAPLIPRKELPALGTGPIEVIEVVDPCSGYSIHAHPALQERLNDVLGQVQYRFMHGLTGHKQRESELFAGLIEAVAEACPDRFWQFIERFHAWRHAGDLDELTALLIAFGLDVDQVRARALQPDVVEKIWRDTRMVRSCAIPPLRPVVVVGRELFVGELMFPYAIREIEKRAQAASL</sequence>
<name>A0A0K1EEW4_CHOCO</name>
<dbReference type="InterPro" id="IPR036249">
    <property type="entry name" value="Thioredoxin-like_sf"/>
</dbReference>
<evidence type="ECO:0000313" key="2">
    <source>
        <dbReference type="Proteomes" id="UP000067626"/>
    </source>
</evidence>
<organism evidence="1 2">
    <name type="scientific">Chondromyces crocatus</name>
    <dbReference type="NCBI Taxonomy" id="52"/>
    <lineage>
        <taxon>Bacteria</taxon>
        <taxon>Pseudomonadati</taxon>
        <taxon>Myxococcota</taxon>
        <taxon>Polyangia</taxon>
        <taxon>Polyangiales</taxon>
        <taxon>Polyangiaceae</taxon>
        <taxon>Chondromyces</taxon>
    </lineage>
</organism>
<dbReference type="EMBL" id="CP012159">
    <property type="protein sequence ID" value="AKT39098.1"/>
    <property type="molecule type" value="Genomic_DNA"/>
</dbReference>
<reference evidence="1 2" key="1">
    <citation type="submission" date="2015-07" db="EMBL/GenBank/DDBJ databases">
        <title>Genome analysis of myxobacterium Chondromyces crocatus Cm c5 reveals a high potential for natural compound synthesis and the genetic basis for the loss of fruiting body formation.</title>
        <authorList>
            <person name="Zaburannyi N."/>
            <person name="Bunk B."/>
            <person name="Maier J."/>
            <person name="Overmann J."/>
            <person name="Mueller R."/>
        </authorList>
    </citation>
    <scope>NUCLEOTIDE SEQUENCE [LARGE SCALE GENOMIC DNA]</scope>
    <source>
        <strain evidence="1 2">Cm c5</strain>
    </source>
</reference>
<dbReference type="AlphaFoldDB" id="A0A0K1EEW4"/>
<gene>
    <name evidence="1" type="ORF">CMC5_032450</name>
</gene>
<dbReference type="RefSeq" id="WP_050431241.1">
    <property type="nucleotide sequence ID" value="NZ_CP012159.1"/>
</dbReference>
<evidence type="ECO:0008006" key="3">
    <source>
        <dbReference type="Google" id="ProtNLM"/>
    </source>
</evidence>
<proteinExistence type="predicted"/>
<evidence type="ECO:0000313" key="1">
    <source>
        <dbReference type="EMBL" id="AKT39098.1"/>
    </source>
</evidence>
<dbReference type="KEGG" id="ccro:CMC5_032450"/>